<dbReference type="GO" id="GO:0005886">
    <property type="term" value="C:plasma membrane"/>
    <property type="evidence" value="ECO:0007669"/>
    <property type="project" value="UniProtKB-SubCell"/>
</dbReference>
<evidence type="ECO:0000256" key="1">
    <source>
        <dbReference type="ARBA" id="ARBA00004651"/>
    </source>
</evidence>
<dbReference type="PANTHER" id="PTHR38825">
    <property type="entry name" value="LYSINE EXPORTER PROTEIN (LYSE/YGGA)"/>
    <property type="match status" value="1"/>
</dbReference>
<keyword evidence="4 6" id="KW-1133">Transmembrane helix</keyword>
<evidence type="ECO:0000256" key="6">
    <source>
        <dbReference type="SAM" id="Phobius"/>
    </source>
</evidence>
<dbReference type="PATRIC" id="fig|1550566.3.peg.542"/>
<keyword evidence="3 6" id="KW-0812">Transmembrane</keyword>
<evidence type="ECO:0000256" key="3">
    <source>
        <dbReference type="ARBA" id="ARBA00022692"/>
    </source>
</evidence>
<accession>A0A0H1R2T0</accession>
<dbReference type="PANTHER" id="PTHR38825:SF1">
    <property type="entry name" value="TRANSPORTER, LYSE FAMILY"/>
    <property type="match status" value="1"/>
</dbReference>
<name>A0A0H1R2T0_9EURY</name>
<comment type="caution">
    <text evidence="7">The sequence shown here is derived from an EMBL/GenBank/DDBJ whole genome shotgun (WGS) entry which is preliminary data.</text>
</comment>
<dbReference type="Pfam" id="PF01810">
    <property type="entry name" value="LysE"/>
    <property type="match status" value="1"/>
</dbReference>
<evidence type="ECO:0000313" key="8">
    <source>
        <dbReference type="Proteomes" id="UP000035301"/>
    </source>
</evidence>
<proteinExistence type="predicted"/>
<evidence type="ECO:0000256" key="5">
    <source>
        <dbReference type="ARBA" id="ARBA00023136"/>
    </source>
</evidence>
<feature type="transmembrane region" description="Helical" evidence="6">
    <location>
        <begin position="169"/>
        <end position="190"/>
    </location>
</feature>
<organism evidence="7 8">
    <name type="scientific">Methanoculleus sediminis</name>
    <dbReference type="NCBI Taxonomy" id="1550566"/>
    <lineage>
        <taxon>Archaea</taxon>
        <taxon>Methanobacteriati</taxon>
        <taxon>Methanobacteriota</taxon>
        <taxon>Stenosarchaea group</taxon>
        <taxon>Methanomicrobia</taxon>
        <taxon>Methanomicrobiales</taxon>
        <taxon>Methanomicrobiaceae</taxon>
        <taxon>Methanoculleus</taxon>
    </lineage>
</organism>
<evidence type="ECO:0000313" key="7">
    <source>
        <dbReference type="EMBL" id="KLK89319.1"/>
    </source>
</evidence>
<feature type="transmembrane region" description="Helical" evidence="6">
    <location>
        <begin position="38"/>
        <end position="58"/>
    </location>
</feature>
<dbReference type="GO" id="GO:0006865">
    <property type="term" value="P:amino acid transport"/>
    <property type="evidence" value="ECO:0007669"/>
    <property type="project" value="InterPro"/>
</dbReference>
<gene>
    <name evidence="7" type="ORF">SZ63_02550</name>
</gene>
<evidence type="ECO:0000256" key="4">
    <source>
        <dbReference type="ARBA" id="ARBA00022989"/>
    </source>
</evidence>
<keyword evidence="5 6" id="KW-0472">Membrane</keyword>
<dbReference type="STRING" id="1550566.SZ63_02550"/>
<dbReference type="EMBL" id="JXOJ01000001">
    <property type="protein sequence ID" value="KLK89319.1"/>
    <property type="molecule type" value="Genomic_DNA"/>
</dbReference>
<dbReference type="InterPro" id="IPR001123">
    <property type="entry name" value="LeuE-type"/>
</dbReference>
<dbReference type="OrthoDB" id="121309at2157"/>
<dbReference type="AlphaFoldDB" id="A0A0H1R2T0"/>
<sequence length="191" mass="19957">MIEIVAASFLIGFSGAASPGPMTASVLGLGSRPPGRFVAGLVAGHGIPEAVMVAAIAFGVRDVPYINLIALLGSGVLVALGTMQFLRAGETVAATGETKTPVAFGLACTLGNPYWWVWWLTFGVGFLALHPSFVEFYVGHIGADIVWLGLLAFAVSRGANVLGPHYKKVVQASGLAMVLFGMYFILTILFV</sequence>
<dbReference type="Proteomes" id="UP000035301">
    <property type="component" value="Unassembled WGS sequence"/>
</dbReference>
<feature type="transmembrane region" description="Helical" evidence="6">
    <location>
        <begin position="65"/>
        <end position="86"/>
    </location>
</feature>
<evidence type="ECO:0000256" key="2">
    <source>
        <dbReference type="ARBA" id="ARBA00022475"/>
    </source>
</evidence>
<keyword evidence="2" id="KW-1003">Cell membrane</keyword>
<protein>
    <submittedName>
        <fullName evidence="7">Lysine transporter LysE</fullName>
    </submittedName>
</protein>
<dbReference type="RefSeq" id="WP_048180517.1">
    <property type="nucleotide sequence ID" value="NZ_JXOJ01000001.1"/>
</dbReference>
<comment type="subcellular location">
    <subcellularLocation>
        <location evidence="1">Cell membrane</location>
        <topology evidence="1">Multi-pass membrane protein</topology>
    </subcellularLocation>
</comment>
<keyword evidence="8" id="KW-1185">Reference proteome</keyword>
<reference evidence="7 8" key="1">
    <citation type="journal article" date="2015" name="Int. J. Syst. Evol. Microbiol.">
        <title>Methanoculleus sediminis sp. nov., a methanogen from sediments near a submarine mud volcano.</title>
        <authorList>
            <person name="Chen S.C."/>
            <person name="Chen M.F."/>
            <person name="Lai M.C."/>
            <person name="Weng C.Y."/>
            <person name="Wu S.Y."/>
            <person name="Lin S."/>
            <person name="Yang T.F."/>
            <person name="Chen P.C."/>
        </authorList>
    </citation>
    <scope>NUCLEOTIDE SEQUENCE [LARGE SCALE GENOMIC DNA]</scope>
    <source>
        <strain evidence="7 8">S3Fa</strain>
    </source>
</reference>